<protein>
    <submittedName>
        <fullName evidence="1">Uncharacterized protein</fullName>
    </submittedName>
</protein>
<name>A0ACB6QGQ0_9PLEO</name>
<dbReference type="Proteomes" id="UP000799755">
    <property type="component" value="Unassembled WGS sequence"/>
</dbReference>
<organism evidence="1 2">
    <name type="scientific">Lindgomyces ingoldianus</name>
    <dbReference type="NCBI Taxonomy" id="673940"/>
    <lineage>
        <taxon>Eukaryota</taxon>
        <taxon>Fungi</taxon>
        <taxon>Dikarya</taxon>
        <taxon>Ascomycota</taxon>
        <taxon>Pezizomycotina</taxon>
        <taxon>Dothideomycetes</taxon>
        <taxon>Pleosporomycetidae</taxon>
        <taxon>Pleosporales</taxon>
        <taxon>Lindgomycetaceae</taxon>
        <taxon>Lindgomyces</taxon>
    </lineage>
</organism>
<comment type="caution">
    <text evidence="1">The sequence shown here is derived from an EMBL/GenBank/DDBJ whole genome shotgun (WGS) entry which is preliminary data.</text>
</comment>
<reference evidence="1" key="1">
    <citation type="journal article" date="2020" name="Stud. Mycol.">
        <title>101 Dothideomycetes genomes: a test case for predicting lifestyles and emergence of pathogens.</title>
        <authorList>
            <person name="Haridas S."/>
            <person name="Albert R."/>
            <person name="Binder M."/>
            <person name="Bloem J."/>
            <person name="Labutti K."/>
            <person name="Salamov A."/>
            <person name="Andreopoulos B."/>
            <person name="Baker S."/>
            <person name="Barry K."/>
            <person name="Bills G."/>
            <person name="Bluhm B."/>
            <person name="Cannon C."/>
            <person name="Castanera R."/>
            <person name="Culley D."/>
            <person name="Daum C."/>
            <person name="Ezra D."/>
            <person name="Gonzalez J."/>
            <person name="Henrissat B."/>
            <person name="Kuo A."/>
            <person name="Liang C."/>
            <person name="Lipzen A."/>
            <person name="Lutzoni F."/>
            <person name="Magnuson J."/>
            <person name="Mondo S."/>
            <person name="Nolan M."/>
            <person name="Ohm R."/>
            <person name="Pangilinan J."/>
            <person name="Park H.-J."/>
            <person name="Ramirez L."/>
            <person name="Alfaro M."/>
            <person name="Sun H."/>
            <person name="Tritt A."/>
            <person name="Yoshinaga Y."/>
            <person name="Zwiers L.-H."/>
            <person name="Turgeon B."/>
            <person name="Goodwin S."/>
            <person name="Spatafora J."/>
            <person name="Crous P."/>
            <person name="Grigoriev I."/>
        </authorList>
    </citation>
    <scope>NUCLEOTIDE SEQUENCE</scope>
    <source>
        <strain evidence="1">ATCC 200398</strain>
    </source>
</reference>
<gene>
    <name evidence="1" type="ORF">BDR25DRAFT_360681</name>
</gene>
<dbReference type="EMBL" id="MU003530">
    <property type="protein sequence ID" value="KAF2465321.1"/>
    <property type="molecule type" value="Genomic_DNA"/>
</dbReference>
<proteinExistence type="predicted"/>
<evidence type="ECO:0000313" key="1">
    <source>
        <dbReference type="EMBL" id="KAF2465321.1"/>
    </source>
</evidence>
<sequence>MTQSKSSGVSNVLNRNPAGLVKANLKECAGVPSTLWNSQGSKEMQPVARPGDLFEKKDQVELENNKDHIHRTSVTQDIRRNNIERALDRFLIGLIQGKPKHAEGEDDASQRLQDSSEPHYSLIISRRCVAVSCIKGIYGYEMSGFPPRFRSTIGDVANFNDALLHQRVLFQCFLRLAESRGCGKYLGEAQQQSRRFIECHLRNVARLSSKTWRAWRIFVNVDVCGMAALEFRLHHSSLLFWSAVMENWAGGRRSHGPTPLGRPVSGEFSFLLSHPRSKPLDHARNFGSKQGNSYTSYKSSGILMVEIPVVETSSVITIELIHPKIICTPWQSRINDSSEGTTAFRRYVYGASSESSLRPEIAGTANELREIWNLRKTNDKEAIEHSAHFSNYTRFSSVLAQTCRTNPNHDSCLSEEILNVGMIHLPFKSTYPQFICPAPCPPSEQLHAFFLCTEGLHDSGNNSRFIKFYPNLCECSVPGTTTLISAQQKRMLVSRFVTLSTIIVNSGKTTSLETHFMNTRVNFPFLANLILPLHSFHDPVYFQYTRAKHTSYQCASNHILNASFNYLTQQVTSFYLAETPPAQFALRKESCIDIDSETSRPLVHNDSVIQLTQSDARNSRSTHGRERLRVIATAWSFPYVSRPNRESYHWLEVLSDDACNFLPFVEGLSSSKCWGLRPEPEGTDESKHWFHTESHLTFFINCSLFIPFMMLYHSCIWIL</sequence>
<keyword evidence="2" id="KW-1185">Reference proteome</keyword>
<accession>A0ACB6QGQ0</accession>
<evidence type="ECO:0000313" key="2">
    <source>
        <dbReference type="Proteomes" id="UP000799755"/>
    </source>
</evidence>